<dbReference type="InterPro" id="IPR033132">
    <property type="entry name" value="GH_1_N_CS"/>
</dbReference>
<sequence>MAIVLSLSLLVLLLNFDLREIAVAAEGYSRHDFPADFVFGSGTSAYQVEGAANEDGRMPSIFDTFTRSENWQGGNGDVASDEYHKYKEDVQLMVDTGLDAYRFSISWPRLIPNGSGSVNRKGLEYYNNLINELVNHGIQPHVTLLHSDLPQVLEDKYGGFLDRQIVEDFTAYADVCFKEFGDRVSHWTTVNEGNIFIMGGYDLGQTPPQRCSAPFGFNCQGGNSTTEPYIVAHNMLLAHASIVSLYKKKYQATQHGLVGFNLYSFNPVPLTNSTEDVMAARRANDFFIGWFMDPLMYGDYPEIMKNTAGKRIPSFTKDESKLLKGSFDFIAINHYFSVHVKDNPSSLKMELRDYVSDMAAAMIFSTDGAPPGGLPFMPWGLQEVLEYFKQVYGNPPIYIQENGQRTDRNSSINDTSRVEYLQGFIGGLLDAIRNGSNARGYFTWSFLDVFELLDGNASSFGLYFVDLNYPNLPRYPKLSQHWYSKFLKGKSIPLDGIVEAANSSSSGLYSR</sequence>
<feature type="chain" id="PRO_5042155067" description="Beta-glucosidase" evidence="6">
    <location>
        <begin position="25"/>
        <end position="511"/>
    </location>
</feature>
<keyword evidence="8" id="KW-1185">Reference proteome</keyword>
<dbReference type="PROSITE" id="PS00653">
    <property type="entry name" value="GLYCOSYL_HYDROL_F1_2"/>
    <property type="match status" value="1"/>
</dbReference>
<dbReference type="InterPro" id="IPR017853">
    <property type="entry name" value="GH"/>
</dbReference>
<dbReference type="Gene3D" id="3.20.20.80">
    <property type="entry name" value="Glycosidases"/>
    <property type="match status" value="1"/>
</dbReference>
<organism evidence="7 8">
    <name type="scientific">Nepenthes gracilis</name>
    <name type="common">Slender pitcher plant</name>
    <dbReference type="NCBI Taxonomy" id="150966"/>
    <lineage>
        <taxon>Eukaryota</taxon>
        <taxon>Viridiplantae</taxon>
        <taxon>Streptophyta</taxon>
        <taxon>Embryophyta</taxon>
        <taxon>Tracheophyta</taxon>
        <taxon>Spermatophyta</taxon>
        <taxon>Magnoliopsida</taxon>
        <taxon>eudicotyledons</taxon>
        <taxon>Gunneridae</taxon>
        <taxon>Pentapetalae</taxon>
        <taxon>Caryophyllales</taxon>
        <taxon>Nepenthaceae</taxon>
        <taxon>Nepenthes</taxon>
    </lineage>
</organism>
<evidence type="ECO:0000313" key="7">
    <source>
        <dbReference type="EMBL" id="GMH20441.1"/>
    </source>
</evidence>
<dbReference type="Proteomes" id="UP001279734">
    <property type="component" value="Unassembled WGS sequence"/>
</dbReference>
<evidence type="ECO:0008006" key="9">
    <source>
        <dbReference type="Google" id="ProtNLM"/>
    </source>
</evidence>
<evidence type="ECO:0000313" key="8">
    <source>
        <dbReference type="Proteomes" id="UP001279734"/>
    </source>
</evidence>
<dbReference type="Pfam" id="PF00232">
    <property type="entry name" value="Glyco_hydro_1"/>
    <property type="match status" value="1"/>
</dbReference>
<comment type="caution">
    <text evidence="7">The sequence shown here is derived from an EMBL/GenBank/DDBJ whole genome shotgun (WGS) entry which is preliminary data.</text>
</comment>
<evidence type="ECO:0000256" key="1">
    <source>
        <dbReference type="ARBA" id="ARBA00010838"/>
    </source>
</evidence>
<keyword evidence="4" id="KW-0325">Glycoprotein</keyword>
<dbReference type="SUPFAM" id="SSF51445">
    <property type="entry name" value="(Trans)glycosidases"/>
    <property type="match status" value="1"/>
</dbReference>
<accession>A0AAD3T0I5</accession>
<feature type="signal peptide" evidence="6">
    <location>
        <begin position="1"/>
        <end position="24"/>
    </location>
</feature>
<dbReference type="GO" id="GO:0005975">
    <property type="term" value="P:carbohydrate metabolic process"/>
    <property type="evidence" value="ECO:0007669"/>
    <property type="project" value="InterPro"/>
</dbReference>
<dbReference type="PANTHER" id="PTHR10353:SF29">
    <property type="entry name" value="BETA-GLUCOSIDASE 11"/>
    <property type="match status" value="1"/>
</dbReference>
<dbReference type="GO" id="GO:0008422">
    <property type="term" value="F:beta-glucosidase activity"/>
    <property type="evidence" value="ECO:0007669"/>
    <property type="project" value="TreeGrafter"/>
</dbReference>
<gene>
    <name evidence="7" type="ORF">Nepgr_022282</name>
</gene>
<dbReference type="PANTHER" id="PTHR10353">
    <property type="entry name" value="GLYCOSYL HYDROLASE"/>
    <property type="match status" value="1"/>
</dbReference>
<protein>
    <recommendedName>
        <fullName evidence="9">Beta-glucosidase</fullName>
    </recommendedName>
</protein>
<evidence type="ECO:0000256" key="4">
    <source>
        <dbReference type="ARBA" id="ARBA00023180"/>
    </source>
</evidence>
<proteinExistence type="inferred from homology"/>
<comment type="similarity">
    <text evidence="1 5">Belongs to the glycosyl hydrolase 1 family.</text>
</comment>
<name>A0AAD3T0I5_NEPGR</name>
<keyword evidence="2 6" id="KW-0732">Signal</keyword>
<evidence type="ECO:0000256" key="5">
    <source>
        <dbReference type="RuleBase" id="RU003690"/>
    </source>
</evidence>
<evidence type="ECO:0000256" key="2">
    <source>
        <dbReference type="ARBA" id="ARBA00022729"/>
    </source>
</evidence>
<dbReference type="EMBL" id="BSYO01000022">
    <property type="protein sequence ID" value="GMH20441.1"/>
    <property type="molecule type" value="Genomic_DNA"/>
</dbReference>
<dbReference type="FunFam" id="3.20.20.80:FF:000069">
    <property type="entry name" value="Beta-glucosidase 1"/>
    <property type="match status" value="1"/>
</dbReference>
<evidence type="ECO:0000256" key="6">
    <source>
        <dbReference type="SAM" id="SignalP"/>
    </source>
</evidence>
<dbReference type="AlphaFoldDB" id="A0AAD3T0I5"/>
<keyword evidence="3" id="KW-0378">Hydrolase</keyword>
<dbReference type="PRINTS" id="PR00131">
    <property type="entry name" value="GLHYDRLASE1"/>
</dbReference>
<dbReference type="InterPro" id="IPR001360">
    <property type="entry name" value="Glyco_hydro_1"/>
</dbReference>
<reference evidence="7" key="1">
    <citation type="submission" date="2023-05" db="EMBL/GenBank/DDBJ databases">
        <title>Nepenthes gracilis genome sequencing.</title>
        <authorList>
            <person name="Fukushima K."/>
        </authorList>
    </citation>
    <scope>NUCLEOTIDE SEQUENCE</scope>
    <source>
        <strain evidence="7">SING2019-196</strain>
    </source>
</reference>
<evidence type="ECO:0000256" key="3">
    <source>
        <dbReference type="ARBA" id="ARBA00022801"/>
    </source>
</evidence>